<organism evidence="6 7">
    <name type="scientific">Glycomyces buryatensis</name>
    <dbReference type="NCBI Taxonomy" id="2570927"/>
    <lineage>
        <taxon>Bacteria</taxon>
        <taxon>Bacillati</taxon>
        <taxon>Actinomycetota</taxon>
        <taxon>Actinomycetes</taxon>
        <taxon>Glycomycetales</taxon>
        <taxon>Glycomycetaceae</taxon>
        <taxon>Glycomyces</taxon>
    </lineage>
</organism>
<dbReference type="PROSITE" id="PS50231">
    <property type="entry name" value="RICIN_B_LECTIN"/>
    <property type="match status" value="1"/>
</dbReference>
<gene>
    <name evidence="6" type="ORF">FAB82_15630</name>
</gene>
<evidence type="ECO:0000259" key="5">
    <source>
        <dbReference type="Pfam" id="PF14587"/>
    </source>
</evidence>
<dbReference type="InterPro" id="IPR039514">
    <property type="entry name" value="6GAL-like"/>
</dbReference>
<comment type="caution">
    <text evidence="6">The sequence shown here is derived from an EMBL/GenBank/DDBJ whole genome shotgun (WGS) entry which is preliminary data.</text>
</comment>
<keyword evidence="1" id="KW-0732">Signal</keyword>
<reference evidence="6 7" key="2">
    <citation type="submission" date="2019-05" db="EMBL/GenBank/DDBJ databases">
        <title>Glycomyces buryatensis sp. nov.</title>
        <authorList>
            <person name="Nikitina E."/>
        </authorList>
    </citation>
    <scope>NUCLEOTIDE SEQUENCE [LARGE SCALE GENOMIC DNA]</scope>
    <source>
        <strain evidence="6 7">18</strain>
    </source>
</reference>
<dbReference type="InterPro" id="IPR017853">
    <property type="entry name" value="GH"/>
</dbReference>
<feature type="domain" description="F5/8 type C" evidence="2">
    <location>
        <begin position="848"/>
        <end position="964"/>
    </location>
</feature>
<keyword evidence="7" id="KW-1185">Reference proteome</keyword>
<evidence type="ECO:0000259" key="3">
    <source>
        <dbReference type="Pfam" id="PF07532"/>
    </source>
</evidence>
<feature type="signal peptide" evidence="1">
    <location>
        <begin position="1"/>
        <end position="23"/>
    </location>
</feature>
<dbReference type="EMBL" id="STGY01000057">
    <property type="protein sequence ID" value="THV40128.1"/>
    <property type="molecule type" value="Genomic_DNA"/>
</dbReference>
<dbReference type="OrthoDB" id="9806701at2"/>
<dbReference type="SUPFAM" id="SSF50370">
    <property type="entry name" value="Ricin B-like lectins"/>
    <property type="match status" value="1"/>
</dbReference>
<dbReference type="SUPFAM" id="SSF49785">
    <property type="entry name" value="Galactose-binding domain-like"/>
    <property type="match status" value="1"/>
</dbReference>
<evidence type="ECO:0000259" key="2">
    <source>
        <dbReference type="Pfam" id="PF00754"/>
    </source>
</evidence>
<dbReference type="Pfam" id="PF00754">
    <property type="entry name" value="F5_F8_type_C"/>
    <property type="match status" value="1"/>
</dbReference>
<sequence length="981" mass="104616">MSSPRPRWQRLLAVTGAAGIALAATQLTITAQAQTDDAATAEGAVTVGIDPSYQGAEWEGWGTSLVWMANATGGYPDEIRNQLADMVFGDEGLNLNIARYNIGGGNAPNIDNEYLRGGASAVPGFWNAPEGTTHEDKDWWDPENPDHWNWDADANQRWWVDQVKDEVSHWEAFSNSPPYFQTNSGYTSGGFDPNADQIRSETVDEFALYLTEVMEQLEESHGIEFDTVDPLNEPNTDYWKTTLGEDGVQPTGGGQEGAHAGPESQQEVILALAARLAGADTDAVISAPDETNPGKFTADWNAYSEEVRAAVDQMNVHTYGTGQRTSARDLAKGSDKPLWMSEVEGSWTSGQDYESMESGLGIASRITDDIRELEPSAWVLWQPIENADLGHNWGSIHVSFDCDAEDTLETCPVKTNTKYDTIRNFTHYIEPGDRMLGVDDASTVAALEADGEGANVVYTNNSEGALDVTLDLSKFASIDGATVTPVVTSADGVLVEGDSVAVTGDSATLTVPGKSVTTFVVEGVSGVADDAAMIQDDHVYRFDGVQSGKSIVPSEDGTGIALATDDAASAEQLWKLDLKSDGDSNRDRYEIVNAATGTRLAVSGDQAVLEPDGKKSPDAAQWYLSTTGNGNYVPVNVGTGRVLDVWGEATADGSPVQTYTPTSASNQLWTLTDEMVLNAAAVETYTVPGYVPDMPETVPGVYRDGERGAIPVEWEMPEDSAWDALGEVIVEGEATDPLGETFAAEAKVSVDTFSATAPAAAKTYPGFTPDLPDTVIALGDNGTEAVVPVVWEEAPEGAYDDFGTVTLAGTATLIDGTELDAQIDVEVTDPIEANVATGDGVSVETTFTEPGYSNEALLNGDLDDKAWSNWKSGGFNTEDTITVTLPTERDVTRVVSHFWADGGRPSYADTLQVQYLDANGEWVNAGESVDVGTDIDNPPVIDVPVNARTSAVRVAMTADSGDIAGWIILSEIEVYAKAPAK</sequence>
<evidence type="ECO:0000259" key="4">
    <source>
        <dbReference type="Pfam" id="PF14200"/>
    </source>
</evidence>
<feature type="chain" id="PRO_5039213570" evidence="1">
    <location>
        <begin position="24"/>
        <end position="981"/>
    </location>
</feature>
<dbReference type="AlphaFoldDB" id="A0A4S8Q7B2"/>
<dbReference type="Gene3D" id="2.60.40.1180">
    <property type="entry name" value="Golgi alpha-mannosidase II"/>
    <property type="match status" value="1"/>
</dbReference>
<feature type="domain" description="Bacterial Ig-like" evidence="3">
    <location>
        <begin position="759"/>
        <end position="811"/>
    </location>
</feature>
<dbReference type="InterPro" id="IPR039743">
    <property type="entry name" value="6GAL/EXGAL"/>
</dbReference>
<name>A0A4S8Q7B2_9ACTN</name>
<dbReference type="Gene3D" id="2.60.120.260">
    <property type="entry name" value="Galactose-binding domain-like"/>
    <property type="match status" value="1"/>
</dbReference>
<dbReference type="CDD" id="cd00161">
    <property type="entry name" value="beta-trefoil_Ricin-like"/>
    <property type="match status" value="1"/>
</dbReference>
<dbReference type="Pfam" id="PF07532">
    <property type="entry name" value="Big_4"/>
    <property type="match status" value="1"/>
</dbReference>
<dbReference type="SUPFAM" id="SSF51445">
    <property type="entry name" value="(Trans)glycosidases"/>
    <property type="match status" value="1"/>
</dbReference>
<dbReference type="PANTHER" id="PTHR42767:SF1">
    <property type="entry name" value="ENDO-BETA-1,6-GALACTANASE-LIKE DOMAIN-CONTAINING PROTEIN"/>
    <property type="match status" value="1"/>
</dbReference>
<dbReference type="RefSeq" id="WP_136535473.1">
    <property type="nucleotide sequence ID" value="NZ_STGY01000057.1"/>
</dbReference>
<accession>A0A4S8Q7B2</accession>
<dbReference type="InterPro" id="IPR008979">
    <property type="entry name" value="Galactose-bd-like_sf"/>
</dbReference>
<dbReference type="PANTHER" id="PTHR42767">
    <property type="entry name" value="ENDO-BETA-1,6-GALACTANASE"/>
    <property type="match status" value="1"/>
</dbReference>
<evidence type="ECO:0000313" key="7">
    <source>
        <dbReference type="Proteomes" id="UP000308760"/>
    </source>
</evidence>
<feature type="domain" description="Endo-beta-1,6-galactanase-like" evidence="5">
    <location>
        <begin position="45"/>
        <end position="249"/>
    </location>
</feature>
<dbReference type="Pfam" id="PF14587">
    <property type="entry name" value="Glyco_hydr_30_2"/>
    <property type="match status" value="1"/>
</dbReference>
<feature type="domain" description="Ricin B lectin" evidence="4">
    <location>
        <begin position="571"/>
        <end position="659"/>
    </location>
</feature>
<dbReference type="Gene3D" id="2.80.10.50">
    <property type="match status" value="1"/>
</dbReference>
<dbReference type="GO" id="GO:0004553">
    <property type="term" value="F:hydrolase activity, hydrolyzing O-glycosyl compounds"/>
    <property type="evidence" value="ECO:0007669"/>
    <property type="project" value="InterPro"/>
</dbReference>
<dbReference type="InterPro" id="IPR000421">
    <property type="entry name" value="FA58C"/>
</dbReference>
<dbReference type="InterPro" id="IPR035992">
    <property type="entry name" value="Ricin_B-like_lectins"/>
</dbReference>
<protein>
    <submittedName>
        <fullName evidence="6">Uncharacterized protein</fullName>
    </submittedName>
</protein>
<dbReference type="Gene3D" id="3.20.20.80">
    <property type="entry name" value="Glycosidases"/>
    <property type="match status" value="1"/>
</dbReference>
<dbReference type="Pfam" id="PF14200">
    <property type="entry name" value="RicinB_lectin_2"/>
    <property type="match status" value="1"/>
</dbReference>
<reference evidence="7" key="1">
    <citation type="submission" date="2019-04" db="EMBL/GenBank/DDBJ databases">
        <title>Nocardioides xinjiangensis sp. nov.</title>
        <authorList>
            <person name="Liu S."/>
        </authorList>
    </citation>
    <scope>NUCLEOTIDE SEQUENCE [LARGE SCALE GENOMIC DNA]</scope>
    <source>
        <strain evidence="7">18</strain>
    </source>
</reference>
<dbReference type="InterPro" id="IPR011081">
    <property type="entry name" value="Big_4"/>
</dbReference>
<evidence type="ECO:0000313" key="6">
    <source>
        <dbReference type="EMBL" id="THV40128.1"/>
    </source>
</evidence>
<dbReference type="Proteomes" id="UP000308760">
    <property type="component" value="Unassembled WGS sequence"/>
</dbReference>
<proteinExistence type="predicted"/>
<dbReference type="InterPro" id="IPR013780">
    <property type="entry name" value="Glyco_hydro_b"/>
</dbReference>
<dbReference type="InterPro" id="IPR000772">
    <property type="entry name" value="Ricin_B_lectin"/>
</dbReference>
<evidence type="ECO:0000256" key="1">
    <source>
        <dbReference type="SAM" id="SignalP"/>
    </source>
</evidence>